<dbReference type="AlphaFoldDB" id="A0AAD9D5U8"/>
<dbReference type="EMBL" id="JATAAI010000036">
    <property type="protein sequence ID" value="KAK1734907.1"/>
    <property type="molecule type" value="Genomic_DNA"/>
</dbReference>
<reference evidence="7" key="1">
    <citation type="submission" date="2023-06" db="EMBL/GenBank/DDBJ databases">
        <title>Survivors Of The Sea: Transcriptome response of Skeletonema marinoi to long-term dormancy.</title>
        <authorList>
            <person name="Pinder M.I.M."/>
            <person name="Kourtchenko O."/>
            <person name="Robertson E.K."/>
            <person name="Larsson T."/>
            <person name="Maumus F."/>
            <person name="Osuna-Cruz C.M."/>
            <person name="Vancaester E."/>
            <person name="Stenow R."/>
            <person name="Vandepoele K."/>
            <person name="Ploug H."/>
            <person name="Bruchert V."/>
            <person name="Godhe A."/>
            <person name="Topel M."/>
        </authorList>
    </citation>
    <scope>NUCLEOTIDE SEQUENCE</scope>
    <source>
        <strain evidence="7">R05AC</strain>
    </source>
</reference>
<evidence type="ECO:0000313" key="7">
    <source>
        <dbReference type="EMBL" id="KAK1734907.1"/>
    </source>
</evidence>
<keyword evidence="2 4" id="KW-0863">Zinc-finger</keyword>
<evidence type="ECO:0000259" key="6">
    <source>
        <dbReference type="PROSITE" id="PS50865"/>
    </source>
</evidence>
<evidence type="ECO:0000256" key="1">
    <source>
        <dbReference type="ARBA" id="ARBA00022723"/>
    </source>
</evidence>
<organism evidence="7 8">
    <name type="scientific">Skeletonema marinoi</name>
    <dbReference type="NCBI Taxonomy" id="267567"/>
    <lineage>
        <taxon>Eukaryota</taxon>
        <taxon>Sar</taxon>
        <taxon>Stramenopiles</taxon>
        <taxon>Ochrophyta</taxon>
        <taxon>Bacillariophyta</taxon>
        <taxon>Coscinodiscophyceae</taxon>
        <taxon>Thalassiosirophycidae</taxon>
        <taxon>Thalassiosirales</taxon>
        <taxon>Skeletonemataceae</taxon>
        <taxon>Skeletonema</taxon>
        <taxon>Skeletonema marinoi-dohrnii complex</taxon>
    </lineage>
</organism>
<proteinExistence type="predicted"/>
<name>A0AAD9D5U8_9STRA</name>
<evidence type="ECO:0000256" key="3">
    <source>
        <dbReference type="ARBA" id="ARBA00022833"/>
    </source>
</evidence>
<comment type="caution">
    <text evidence="7">The sequence shown here is derived from an EMBL/GenBank/DDBJ whole genome shotgun (WGS) entry which is preliminary data.</text>
</comment>
<dbReference type="Proteomes" id="UP001224775">
    <property type="component" value="Unassembled WGS sequence"/>
</dbReference>
<feature type="domain" description="MYND-type" evidence="6">
    <location>
        <begin position="273"/>
        <end position="307"/>
    </location>
</feature>
<dbReference type="SUPFAM" id="SSF144232">
    <property type="entry name" value="HIT/MYND zinc finger-like"/>
    <property type="match status" value="1"/>
</dbReference>
<keyword evidence="3" id="KW-0862">Zinc</keyword>
<keyword evidence="8" id="KW-1185">Reference proteome</keyword>
<dbReference type="PROSITE" id="PS50865">
    <property type="entry name" value="ZF_MYND_2"/>
    <property type="match status" value="1"/>
</dbReference>
<sequence>MPSKKKAKGKGRGATKSRKELRNDCAASVKNDVESQMQGLKVNNSKQDNEDEDALLEAAINLAAAEREDLDATDAKKCDHGFVPLPDMNGFVSPRPLEESWCEKFTDSFMSEFMATNKGCIGDRFLIAVEATNSFYFGVWNDPHVMQTKISYLLAKGVGAILEKKVDNARQSAMLASFLEQYRAAFVCKNPPSRESHLLNLFNGGTRIHKDDPAWNWGKISELSNDTCDEHTIVSFFRKRVPCKCLDRRYKEVKSIVKMGRCSNPSCPLPDGQVECSKLLYCSKCFTACFCSSQCQKAAWPLHKEHCEALNEIPQSFKFRVV</sequence>
<evidence type="ECO:0000256" key="4">
    <source>
        <dbReference type="PROSITE-ProRule" id="PRU00134"/>
    </source>
</evidence>
<evidence type="ECO:0000256" key="5">
    <source>
        <dbReference type="SAM" id="MobiDB-lite"/>
    </source>
</evidence>
<gene>
    <name evidence="7" type="ORF">QTG54_014367</name>
</gene>
<dbReference type="Gene3D" id="6.10.140.2220">
    <property type="match status" value="1"/>
</dbReference>
<feature type="compositionally biased region" description="Polar residues" evidence="5">
    <location>
        <begin position="34"/>
        <end position="46"/>
    </location>
</feature>
<evidence type="ECO:0000313" key="8">
    <source>
        <dbReference type="Proteomes" id="UP001224775"/>
    </source>
</evidence>
<dbReference type="InterPro" id="IPR002893">
    <property type="entry name" value="Znf_MYND"/>
</dbReference>
<feature type="region of interest" description="Disordered" evidence="5">
    <location>
        <begin position="1"/>
        <end position="49"/>
    </location>
</feature>
<feature type="compositionally biased region" description="Basic residues" evidence="5">
    <location>
        <begin position="1"/>
        <end position="16"/>
    </location>
</feature>
<protein>
    <recommendedName>
        <fullName evidence="6">MYND-type domain-containing protein</fullName>
    </recommendedName>
</protein>
<evidence type="ECO:0000256" key="2">
    <source>
        <dbReference type="ARBA" id="ARBA00022771"/>
    </source>
</evidence>
<dbReference type="Pfam" id="PF01753">
    <property type="entry name" value="zf-MYND"/>
    <property type="match status" value="1"/>
</dbReference>
<dbReference type="GO" id="GO:0008270">
    <property type="term" value="F:zinc ion binding"/>
    <property type="evidence" value="ECO:0007669"/>
    <property type="project" value="UniProtKB-KW"/>
</dbReference>
<keyword evidence="1" id="KW-0479">Metal-binding</keyword>
<accession>A0AAD9D5U8</accession>